<feature type="disulfide bond" evidence="12">
    <location>
        <begin position="226"/>
        <end position="236"/>
    </location>
</feature>
<comment type="caution">
    <text evidence="12">Lacks conserved residue(s) required for the propagation of feature annotation.</text>
</comment>
<feature type="transmembrane region" description="Helical" evidence="14">
    <location>
        <begin position="1205"/>
        <end position="1229"/>
    </location>
</feature>
<dbReference type="InterPro" id="IPR015915">
    <property type="entry name" value="Kelch-typ_b-propeller"/>
</dbReference>
<dbReference type="InterPro" id="IPR056732">
    <property type="entry name" value="GBD_ATRN"/>
</dbReference>
<dbReference type="CDD" id="cd00055">
    <property type="entry name" value="EGF_Lam"/>
    <property type="match status" value="2"/>
</dbReference>
<evidence type="ECO:0000256" key="8">
    <source>
        <dbReference type="ARBA" id="ARBA00023136"/>
    </source>
</evidence>
<feature type="domain" description="CUB" evidence="15">
    <location>
        <begin position="71"/>
        <end position="188"/>
    </location>
</feature>
<evidence type="ECO:0000256" key="4">
    <source>
        <dbReference type="ARBA" id="ARBA00022692"/>
    </source>
</evidence>
<keyword evidence="7 14" id="KW-1133">Transmembrane helix</keyword>
<feature type="compositionally biased region" description="Basic residues" evidence="13">
    <location>
        <begin position="388"/>
        <end position="408"/>
    </location>
</feature>
<evidence type="ECO:0000256" key="12">
    <source>
        <dbReference type="PROSITE-ProRule" id="PRU00076"/>
    </source>
</evidence>
<dbReference type="PANTHER" id="PTHR46376">
    <property type="entry name" value="LEUCINE-ZIPPER-LIKE TRANSCRIPTIONAL REGULATOR 1"/>
    <property type="match status" value="1"/>
</dbReference>
<dbReference type="GO" id="GO:0005794">
    <property type="term" value="C:Golgi apparatus"/>
    <property type="evidence" value="ECO:0007669"/>
    <property type="project" value="TreeGrafter"/>
</dbReference>
<feature type="region of interest" description="Disordered" evidence="13">
    <location>
        <begin position="1425"/>
        <end position="1453"/>
    </location>
</feature>
<dbReference type="Gene3D" id="2.60.120.290">
    <property type="entry name" value="Spermadhesin, CUB domain"/>
    <property type="match status" value="1"/>
</dbReference>
<keyword evidence="18" id="KW-1185">Reference proteome</keyword>
<evidence type="ECO:0000256" key="5">
    <source>
        <dbReference type="ARBA" id="ARBA00022729"/>
    </source>
</evidence>
<dbReference type="SMART" id="SM00042">
    <property type="entry name" value="CUB"/>
    <property type="match status" value="1"/>
</dbReference>
<reference evidence="17 18" key="1">
    <citation type="journal article" date="2024" name="BMC Genomics">
        <title>Genome assembly of redclaw crayfish (Cherax quadricarinatus) provides insights into its immune adaptation and hypoxia tolerance.</title>
        <authorList>
            <person name="Liu Z."/>
            <person name="Zheng J."/>
            <person name="Li H."/>
            <person name="Fang K."/>
            <person name="Wang S."/>
            <person name="He J."/>
            <person name="Zhou D."/>
            <person name="Weng S."/>
            <person name="Chi M."/>
            <person name="Gu Z."/>
            <person name="He J."/>
            <person name="Li F."/>
            <person name="Wang M."/>
        </authorList>
    </citation>
    <scope>NUCLEOTIDE SEQUENCE [LARGE SCALE GENOMIC DNA]</scope>
    <source>
        <strain evidence="17">ZL_2023a</strain>
    </source>
</reference>
<dbReference type="SMART" id="SM00180">
    <property type="entry name" value="EGF_Lam"/>
    <property type="match status" value="2"/>
</dbReference>
<dbReference type="PROSITE" id="PS01180">
    <property type="entry name" value="CUB"/>
    <property type="match status" value="1"/>
</dbReference>
<evidence type="ECO:0000256" key="1">
    <source>
        <dbReference type="ARBA" id="ARBA00004167"/>
    </source>
</evidence>
<dbReference type="Pfam" id="PF23106">
    <property type="entry name" value="EGF_Teneurin"/>
    <property type="match status" value="1"/>
</dbReference>
<feature type="compositionally biased region" description="Basic and acidic residues" evidence="13">
    <location>
        <begin position="409"/>
        <end position="424"/>
    </location>
</feature>
<keyword evidence="10" id="KW-0325">Glycoprotein</keyword>
<evidence type="ECO:0000259" key="15">
    <source>
        <dbReference type="PROSITE" id="PS01180"/>
    </source>
</evidence>
<evidence type="ECO:0000256" key="14">
    <source>
        <dbReference type="SAM" id="Phobius"/>
    </source>
</evidence>
<dbReference type="InterPro" id="IPR002165">
    <property type="entry name" value="Plexin_repeat"/>
</dbReference>
<keyword evidence="6" id="KW-0677">Repeat</keyword>
<dbReference type="EMBL" id="JARKIK010000052">
    <property type="protein sequence ID" value="KAK8733972.1"/>
    <property type="molecule type" value="Genomic_DNA"/>
</dbReference>
<feature type="region of interest" description="Disordered" evidence="13">
    <location>
        <begin position="381"/>
        <end position="439"/>
    </location>
</feature>
<evidence type="ECO:0000259" key="16">
    <source>
        <dbReference type="PROSITE" id="PS50026"/>
    </source>
</evidence>
<feature type="domain" description="EGF-like" evidence="16">
    <location>
        <begin position="222"/>
        <end position="253"/>
    </location>
</feature>
<evidence type="ECO:0000313" key="17">
    <source>
        <dbReference type="EMBL" id="KAK8733972.1"/>
    </source>
</evidence>
<dbReference type="InterPro" id="IPR016201">
    <property type="entry name" value="PSI"/>
</dbReference>
<dbReference type="PANTHER" id="PTHR46376:SF2">
    <property type="entry name" value="DISTRACTED, ISOFORM B"/>
    <property type="match status" value="1"/>
</dbReference>
<dbReference type="SUPFAM" id="SSF117281">
    <property type="entry name" value="Kelch motif"/>
    <property type="match status" value="2"/>
</dbReference>
<evidence type="ECO:0000256" key="10">
    <source>
        <dbReference type="ARBA" id="ARBA00023180"/>
    </source>
</evidence>
<keyword evidence="8 14" id="KW-0472">Membrane</keyword>
<dbReference type="InterPro" id="IPR000859">
    <property type="entry name" value="CUB_dom"/>
</dbReference>
<dbReference type="Pfam" id="PF00431">
    <property type="entry name" value="CUB"/>
    <property type="match status" value="1"/>
</dbReference>
<dbReference type="PROSITE" id="PS00022">
    <property type="entry name" value="EGF_1"/>
    <property type="match status" value="1"/>
</dbReference>
<feature type="compositionally biased region" description="Acidic residues" evidence="13">
    <location>
        <begin position="425"/>
        <end position="439"/>
    </location>
</feature>
<dbReference type="SMART" id="SM00181">
    <property type="entry name" value="EGF"/>
    <property type="match status" value="5"/>
</dbReference>
<evidence type="ECO:0000256" key="3">
    <source>
        <dbReference type="ARBA" id="ARBA00022536"/>
    </source>
</evidence>
<comment type="subcellular location">
    <subcellularLocation>
        <location evidence="1">Membrane</location>
        <topology evidence="1">Single-pass membrane protein</topology>
    </subcellularLocation>
</comment>
<dbReference type="SUPFAM" id="SSF57196">
    <property type="entry name" value="EGF/Laminin"/>
    <property type="match status" value="1"/>
</dbReference>
<dbReference type="Proteomes" id="UP001445076">
    <property type="component" value="Unassembled WGS sequence"/>
</dbReference>
<keyword evidence="2" id="KW-0880">Kelch repeat</keyword>
<evidence type="ECO:0000256" key="9">
    <source>
        <dbReference type="ARBA" id="ARBA00023157"/>
    </source>
</evidence>
<evidence type="ECO:0000256" key="6">
    <source>
        <dbReference type="ARBA" id="ARBA00022737"/>
    </source>
</evidence>
<dbReference type="InterPro" id="IPR056863">
    <property type="entry name" value="LMN_ATRN_NET-like_EGF"/>
</dbReference>
<name>A0AAW0WQT2_CHEQU</name>
<dbReference type="Pfam" id="PF24973">
    <property type="entry name" value="EGF_LMN_ATRN"/>
    <property type="match status" value="1"/>
</dbReference>
<organism evidence="17 18">
    <name type="scientific">Cherax quadricarinatus</name>
    <name type="common">Australian red claw crayfish</name>
    <dbReference type="NCBI Taxonomy" id="27406"/>
    <lineage>
        <taxon>Eukaryota</taxon>
        <taxon>Metazoa</taxon>
        <taxon>Ecdysozoa</taxon>
        <taxon>Arthropoda</taxon>
        <taxon>Crustacea</taxon>
        <taxon>Multicrustacea</taxon>
        <taxon>Malacostraca</taxon>
        <taxon>Eumalacostraca</taxon>
        <taxon>Eucarida</taxon>
        <taxon>Decapoda</taxon>
        <taxon>Pleocyemata</taxon>
        <taxon>Astacidea</taxon>
        <taxon>Parastacoidea</taxon>
        <taxon>Parastacidae</taxon>
        <taxon>Cherax</taxon>
    </lineage>
</organism>
<dbReference type="Pfam" id="PF24972">
    <property type="entry name" value="GBD_ATRN"/>
    <property type="match status" value="1"/>
</dbReference>
<dbReference type="Gene3D" id="2.10.25.10">
    <property type="entry name" value="Laminin"/>
    <property type="match status" value="1"/>
</dbReference>
<feature type="compositionally biased region" description="Polar residues" evidence="13">
    <location>
        <begin position="1443"/>
        <end position="1453"/>
    </location>
</feature>
<dbReference type="SUPFAM" id="SSF49854">
    <property type="entry name" value="Spermadhesin, CUB domain"/>
    <property type="match status" value="1"/>
</dbReference>
<dbReference type="FunFam" id="2.60.120.290:FF:000008">
    <property type="entry name" value="Attractin like 1"/>
    <property type="match status" value="1"/>
</dbReference>
<dbReference type="InterPro" id="IPR002049">
    <property type="entry name" value="LE_dom"/>
</dbReference>
<evidence type="ECO:0000256" key="2">
    <source>
        <dbReference type="ARBA" id="ARBA00022441"/>
    </source>
</evidence>
<dbReference type="InterPro" id="IPR035914">
    <property type="entry name" value="Sperma_CUB_dom_sf"/>
</dbReference>
<dbReference type="SMART" id="SM00423">
    <property type="entry name" value="PSI"/>
    <property type="match status" value="5"/>
</dbReference>
<evidence type="ECO:0008006" key="19">
    <source>
        <dbReference type="Google" id="ProtNLM"/>
    </source>
</evidence>
<proteinExistence type="predicted"/>
<evidence type="ECO:0000256" key="11">
    <source>
        <dbReference type="ARBA" id="ARBA00023292"/>
    </source>
</evidence>
<protein>
    <recommendedName>
        <fullName evidence="19">Attractin</fullName>
    </recommendedName>
</protein>
<keyword evidence="9 12" id="KW-1015">Disulfide bond</keyword>
<dbReference type="Gene3D" id="2.120.10.80">
    <property type="entry name" value="Kelch-type beta propeller"/>
    <property type="match status" value="2"/>
</dbReference>
<comment type="caution">
    <text evidence="17">The sequence shown here is derived from an EMBL/GenBank/DDBJ whole genome shotgun (WGS) entry which is preliminary data.</text>
</comment>
<dbReference type="Pfam" id="PF24981">
    <property type="entry name" value="Beta-prop_ATRN-LZTR1"/>
    <property type="match status" value="2"/>
</dbReference>
<dbReference type="InterPro" id="IPR000742">
    <property type="entry name" value="EGF"/>
</dbReference>
<accession>A0AAW0WQT2</accession>
<dbReference type="CDD" id="cd00041">
    <property type="entry name" value="CUB"/>
    <property type="match status" value="1"/>
</dbReference>
<keyword evidence="11" id="KW-0424">Laminin EGF-like domain</keyword>
<dbReference type="InterPro" id="IPR051568">
    <property type="entry name" value="LZTR1/Attractin"/>
</dbReference>
<gene>
    <name evidence="17" type="ORF">OTU49_006273</name>
</gene>
<dbReference type="Gene3D" id="2.170.300.10">
    <property type="entry name" value="Tie2 ligand-binding domain superfamily"/>
    <property type="match status" value="1"/>
</dbReference>
<dbReference type="InterPro" id="IPR056737">
    <property type="entry name" value="Beta-prop_ATRN-MKLN-like"/>
</dbReference>
<dbReference type="PROSITE" id="PS50026">
    <property type="entry name" value="EGF_3"/>
    <property type="match status" value="1"/>
</dbReference>
<evidence type="ECO:0000313" key="18">
    <source>
        <dbReference type="Proteomes" id="UP001445076"/>
    </source>
</evidence>
<evidence type="ECO:0000256" key="13">
    <source>
        <dbReference type="SAM" id="MobiDB-lite"/>
    </source>
</evidence>
<evidence type="ECO:0000256" key="7">
    <source>
        <dbReference type="ARBA" id="ARBA00022989"/>
    </source>
</evidence>
<keyword evidence="5" id="KW-0732">Signal</keyword>
<dbReference type="GO" id="GO:0016020">
    <property type="term" value="C:membrane"/>
    <property type="evidence" value="ECO:0007669"/>
    <property type="project" value="UniProtKB-SubCell"/>
</dbReference>
<sequence length="1453" mass="160474">MAADLQKFLFKSKFLRKWEEARVLVVVVVLLSYSLVCAEGQECSLECEHGHCVDTKCICDPGWKGSLCQWCEGRVRLWSNSSVITDGSGNYSTDTQCTWLIDAGRPNTSIRLHFDHFATECSWDHLYVFDGDSIYDPLLAVFSGMVVQDDYRVPHIPEVVARSGYALLYFYSDAAYNLTGFSISYRVDGCPSTMVGDECSGRGACLEGYCTCDAGWGGLACSVPVCPEGCSGNGLCNPEEHRCQCHPGYTDCSQVIEEGWWEVVGHDITSQLNHPDPASVLLERSSHATVLIDDAIWVIGGYSFTERPFLVKYNITDDKWTTVVSTSIKKPGPRYGHTAVVYNGSIYMYGGMKEDGSITRELWRLDTESLKWSLLPSERGARIGGRSRGGRRGRLNRRERTRRTNRSGKSREDKEENISNRKDWEEDEHAEDLSIEDEEPINKSEIGGCASAPGPCAPIPCVGHAAVVVQKVKKQVMLVIFGHSSRYGYLNTIQEYDFEQGTWMTVETRGAVVKGVYGHTALWDPTTALVYVHGGLLSIVSASHVVPYLMTYDPIKQKWKLRSPAPVPRFLHSAVLVEGLMLVFGGNTHNDTAFSYGAKCYSADFLAYDIACNSWHSLSKPPNLYLDVARYGHSAVLHQGEMYIVGGFNGKMLGSILRYHPGVCKRLTSSDECLHAYPGRKCFWNRILTRCEPTNNNDKNAYDVCPTVTQKLNFTALCNEQTSCRSCVSNTYGCVWCSNICTHNKCVEYAKPEGVMSLSNGLINKEVPRPTKVVGVASGEGCEDNLRSRCKSLSTCPLCRAHHHCDWVEQVCVAAPNRTSTAAGATADAGPSLALKEISTTPSIDQHDHRSPMNGGTRNALHSHRPCEPTCAQRSSCSNCTETKGSCMWCFNQQRCVNNNSYLVSFPYGQCREWTTESKRCMDVEPGVSRCSIHQTCKDCQADVACGWCDDGSGTGIGVCVEGGQRGPINPVTGIMQRSKCPKPNWFFTECPLCNCNGHSKCENGSQCILPCSNNTAGSHCQHCIEKFFGRPINGGLCKPCMCNEHGDTCNRESGRCNCHTKGVTGDHCERCDTQNNYVGEPLQGSCFYDLQIDYQFTFNLSKHEDRHIRQINFFNVPTKSDVDTDFDIYCSKATKIKISAKTTRSHESWIIRNFTGTRIRQRFSASEYTFGSADNNTTFHVYVYNFTPPIEIVVSFSQHPKLDLIQFFSIFSLCFLVLLTLAAILWKIKQKYDIYTRRQRLLVEMEAMASRPFRPILLELYPRGPAAEVLETSDTSTTTASITNTTVTTTVTNNCCVTGSNGAMPNATVIPCLSSNAITKATNKDNTKSCNNSANKIIPNATLPDNLSSDLLDSLGTHKIKKKVNPSPIALEPCCGNRAAVLSLLVQLPTGGEPYTPIGHPGGLAIASTLVTLGNPRKCSSDPITLAKGDVNKNKTTRGKQPYSSHSPDTCI</sequence>
<keyword evidence="3 12" id="KW-0245">EGF-like domain</keyword>
<dbReference type="Pfam" id="PF01437">
    <property type="entry name" value="PSI"/>
    <property type="match status" value="1"/>
</dbReference>
<keyword evidence="4 14" id="KW-0812">Transmembrane</keyword>